<dbReference type="CDD" id="cd01990">
    <property type="entry name" value="LarE-like"/>
    <property type="match status" value="1"/>
</dbReference>
<reference evidence="2 3" key="1">
    <citation type="submission" date="2019-02" db="EMBL/GenBank/DDBJ databases">
        <title>Deep-cultivation of Planctomycetes and their phenomic and genomic characterization uncovers novel biology.</title>
        <authorList>
            <person name="Wiegand S."/>
            <person name="Jogler M."/>
            <person name="Boedeker C."/>
            <person name="Pinto D."/>
            <person name="Vollmers J."/>
            <person name="Rivas-Marin E."/>
            <person name="Kohn T."/>
            <person name="Peeters S.H."/>
            <person name="Heuer A."/>
            <person name="Rast P."/>
            <person name="Oberbeckmann S."/>
            <person name="Bunk B."/>
            <person name="Jeske O."/>
            <person name="Meyerdierks A."/>
            <person name="Storesund J.E."/>
            <person name="Kallscheuer N."/>
            <person name="Luecker S."/>
            <person name="Lage O.M."/>
            <person name="Pohl T."/>
            <person name="Merkel B.J."/>
            <person name="Hornburger P."/>
            <person name="Mueller R.-W."/>
            <person name="Bruemmer F."/>
            <person name="Labrenz M."/>
            <person name="Spormann A.M."/>
            <person name="Op den Camp H."/>
            <person name="Overmann J."/>
            <person name="Amann R."/>
            <person name="Jetten M.S.M."/>
            <person name="Mascher T."/>
            <person name="Medema M.H."/>
            <person name="Devos D.P."/>
            <person name="Kaster A.-K."/>
            <person name="Ovreas L."/>
            <person name="Rohde M."/>
            <person name="Galperin M.Y."/>
            <person name="Jogler C."/>
        </authorList>
    </citation>
    <scope>NUCLEOTIDE SEQUENCE [LARGE SCALE GENOMIC DNA]</scope>
    <source>
        <strain evidence="2 3">Poly30</strain>
    </source>
</reference>
<sequence>MTDLSPPTSSHGERVDRLHAGLRELGRLAVAFSGGVDSTVLLHAAREVLGRENGVGVIADSPSLPRAELAEAREIAAAMDARLIEVRTDEGNDERYRANVGNRCFFCKAALFRAMESFAAAEGFPFLSFGEIVDDWSDDRPGARAAKQYGVVAPLSAAGFTKEDVRRYASDRRLPVADKPASACLASRIPVGTEVTPERLSTVEAAEADLKALGYRVLRVRHHGRKARLEVGQAEENRARAELALIETLLAKHGFESVELAVYGAT</sequence>
<dbReference type="RefSeq" id="WP_145201550.1">
    <property type="nucleotide sequence ID" value="NZ_CP036434.1"/>
</dbReference>
<dbReference type="InterPro" id="IPR005232">
    <property type="entry name" value="LarE"/>
</dbReference>
<dbReference type="EMBL" id="CP036434">
    <property type="protein sequence ID" value="QDV08598.1"/>
    <property type="molecule type" value="Genomic_DNA"/>
</dbReference>
<evidence type="ECO:0000313" key="3">
    <source>
        <dbReference type="Proteomes" id="UP000320390"/>
    </source>
</evidence>
<dbReference type="SUPFAM" id="SSF52402">
    <property type="entry name" value="Adenine nucleotide alpha hydrolases-like"/>
    <property type="match status" value="1"/>
</dbReference>
<dbReference type="NCBIfam" id="TIGR00268">
    <property type="entry name" value="ATP-dependent sacrificial sulfur transferase LarE"/>
    <property type="match status" value="1"/>
</dbReference>
<dbReference type="OrthoDB" id="9776919at2"/>
<dbReference type="Gene3D" id="3.40.50.620">
    <property type="entry name" value="HUPs"/>
    <property type="match status" value="1"/>
</dbReference>
<accession>A0A518EWZ0</accession>
<feature type="active site" description="Nucleophile and sulfur donor" evidence="1">
    <location>
        <position position="184"/>
    </location>
</feature>
<dbReference type="GO" id="GO:0016783">
    <property type="term" value="F:sulfurtransferase activity"/>
    <property type="evidence" value="ECO:0007669"/>
    <property type="project" value="InterPro"/>
</dbReference>
<dbReference type="PANTHER" id="PTHR43169">
    <property type="entry name" value="EXSB FAMILY PROTEIN"/>
    <property type="match status" value="1"/>
</dbReference>
<keyword evidence="3" id="KW-1185">Reference proteome</keyword>
<name>A0A518EWZ0_9BACT</name>
<dbReference type="PANTHER" id="PTHR43169:SF2">
    <property type="entry name" value="NAD_GMP SYNTHASE DOMAIN-CONTAINING PROTEIN"/>
    <property type="match status" value="1"/>
</dbReference>
<dbReference type="PIRSF" id="PIRSF006661">
    <property type="entry name" value="PP-lp_UCP006661"/>
    <property type="match status" value="1"/>
</dbReference>
<evidence type="ECO:0000313" key="2">
    <source>
        <dbReference type="EMBL" id="QDV08598.1"/>
    </source>
</evidence>
<keyword evidence="2" id="KW-0436">Ligase</keyword>
<gene>
    <name evidence="2" type="primary">tilS_2</name>
    <name evidence="2" type="ORF">Poly30_41510</name>
</gene>
<dbReference type="AlphaFoldDB" id="A0A518EWZ0"/>
<organism evidence="2 3">
    <name type="scientific">Saltatorellus ferox</name>
    <dbReference type="NCBI Taxonomy" id="2528018"/>
    <lineage>
        <taxon>Bacteria</taxon>
        <taxon>Pseudomonadati</taxon>
        <taxon>Planctomycetota</taxon>
        <taxon>Planctomycetia</taxon>
        <taxon>Planctomycetia incertae sedis</taxon>
        <taxon>Saltatorellus</taxon>
    </lineage>
</organism>
<dbReference type="Proteomes" id="UP000320390">
    <property type="component" value="Chromosome"/>
</dbReference>
<proteinExistence type="predicted"/>
<evidence type="ECO:0000256" key="1">
    <source>
        <dbReference type="PIRSR" id="PIRSR006661-1"/>
    </source>
</evidence>
<protein>
    <submittedName>
        <fullName evidence="2">tRNA(Ile)-lysidine synthase</fullName>
        <ecNumber evidence="2">6.3.4.19</ecNumber>
    </submittedName>
</protein>
<dbReference type="GO" id="GO:0032267">
    <property type="term" value="F:tRNA(Ile)-lysidine synthase activity"/>
    <property type="evidence" value="ECO:0007669"/>
    <property type="project" value="UniProtKB-EC"/>
</dbReference>
<dbReference type="InterPro" id="IPR052188">
    <property type="entry name" value="Ni-pincer_cofactor_biosynth"/>
</dbReference>
<dbReference type="InterPro" id="IPR014729">
    <property type="entry name" value="Rossmann-like_a/b/a_fold"/>
</dbReference>
<dbReference type="EC" id="6.3.4.19" evidence="2"/>